<feature type="region of interest" description="Disordered" evidence="6">
    <location>
        <begin position="390"/>
        <end position="414"/>
    </location>
</feature>
<dbReference type="Proteomes" id="UP000649232">
    <property type="component" value="Unassembled WGS sequence"/>
</dbReference>
<dbReference type="PROSITE" id="PS51900">
    <property type="entry name" value="CB"/>
    <property type="match status" value="1"/>
</dbReference>
<dbReference type="Gene3D" id="1.10.150.130">
    <property type="match status" value="1"/>
</dbReference>
<reference evidence="9 10" key="1">
    <citation type="submission" date="2020-12" db="EMBL/GenBank/DDBJ databases">
        <title>Draft genome sequences of nine environmental bacterial isolates colonizing plastic.</title>
        <authorList>
            <person name="Borre I."/>
            <person name="Sonnenschein E.C."/>
        </authorList>
    </citation>
    <scope>NUCLEOTIDE SEQUENCE [LARGE SCALE GENOMIC DNA]</scope>
    <source>
        <strain evidence="9 10">IB30</strain>
    </source>
</reference>
<dbReference type="EMBL" id="JAEILT010000026">
    <property type="protein sequence ID" value="MBJ2137936.1"/>
    <property type="molecule type" value="Genomic_DNA"/>
</dbReference>
<sequence>MAKQIARHDINDELYIFKQDNSERWYARFILINHKKWLCKSTKKKDKDEAIAMAHRIFLDHQIRHENNTLVQSKRFTDVADRVIEKLEVELEHGGGKRTYKDYIRALENYHIPYFSRTFITSIDQEAISKFVEWRKGRMNKPPASSTLLTHNAALNLVFKEAIEQKWMIAAQVPVLSSKGEAGTRRAAFSEEEYDAVLNEIYESEQNAHSEKTRQIRELLYDYCEIAVNTGIRPGTEMENLTWKDIEIKTQGAKAQFFIHVTKGKTTKYTGARKIVCKRDVIGALTRLRERFPLRTPNQKLFLLANGEPTPQLGKAFEKALQSSGLKDSPRGPRTLYSLRHTYITWQLLTGTSMDVIARQCGTSAAMIEQHYSHVKPEMFADALSGVTFDEEKPKDKSKKTLARQERSLERDEKKFKGWTDEYKKRGCI</sequence>
<keyword evidence="2" id="KW-0229">DNA integration</keyword>
<organism evidence="9 10">
    <name type="scientific">Paraglaciecola chathamensis</name>
    <dbReference type="NCBI Taxonomy" id="368405"/>
    <lineage>
        <taxon>Bacteria</taxon>
        <taxon>Pseudomonadati</taxon>
        <taxon>Pseudomonadota</taxon>
        <taxon>Gammaproteobacteria</taxon>
        <taxon>Alteromonadales</taxon>
        <taxon>Alteromonadaceae</taxon>
        <taxon>Paraglaciecola</taxon>
    </lineage>
</organism>
<feature type="domain" description="Core-binding (CB)" evidence="8">
    <location>
        <begin position="74"/>
        <end position="163"/>
    </location>
</feature>
<protein>
    <submittedName>
        <fullName evidence="9">Tyrosine-type recombinase/integrase</fullName>
    </submittedName>
</protein>
<evidence type="ECO:0000256" key="5">
    <source>
        <dbReference type="PROSITE-ProRule" id="PRU01248"/>
    </source>
</evidence>
<dbReference type="RefSeq" id="WP_198825409.1">
    <property type="nucleotide sequence ID" value="NZ_JAEILT010000026.1"/>
</dbReference>
<dbReference type="PANTHER" id="PTHR30349">
    <property type="entry name" value="PHAGE INTEGRASE-RELATED"/>
    <property type="match status" value="1"/>
</dbReference>
<dbReference type="SUPFAM" id="SSF56349">
    <property type="entry name" value="DNA breaking-rejoining enzymes"/>
    <property type="match status" value="1"/>
</dbReference>
<dbReference type="PANTHER" id="PTHR30349:SF41">
    <property type="entry name" value="INTEGRASE_RECOMBINASE PROTEIN MJ0367-RELATED"/>
    <property type="match status" value="1"/>
</dbReference>
<evidence type="ECO:0000313" key="9">
    <source>
        <dbReference type="EMBL" id="MBJ2137936.1"/>
    </source>
</evidence>
<dbReference type="Gene3D" id="1.10.443.10">
    <property type="entry name" value="Intergrase catalytic core"/>
    <property type="match status" value="1"/>
</dbReference>
<evidence type="ECO:0000259" key="7">
    <source>
        <dbReference type="PROSITE" id="PS51898"/>
    </source>
</evidence>
<evidence type="ECO:0000256" key="4">
    <source>
        <dbReference type="ARBA" id="ARBA00023172"/>
    </source>
</evidence>
<name>A0ABS0WHH7_9ALTE</name>
<dbReference type="Pfam" id="PF00589">
    <property type="entry name" value="Phage_integrase"/>
    <property type="match status" value="1"/>
</dbReference>
<evidence type="ECO:0000256" key="1">
    <source>
        <dbReference type="ARBA" id="ARBA00008857"/>
    </source>
</evidence>
<dbReference type="InterPro" id="IPR011010">
    <property type="entry name" value="DNA_brk_join_enz"/>
</dbReference>
<evidence type="ECO:0000259" key="8">
    <source>
        <dbReference type="PROSITE" id="PS51900"/>
    </source>
</evidence>
<keyword evidence="4" id="KW-0233">DNA recombination</keyword>
<comment type="similarity">
    <text evidence="1">Belongs to the 'phage' integrase family.</text>
</comment>
<dbReference type="InterPro" id="IPR013762">
    <property type="entry name" value="Integrase-like_cat_sf"/>
</dbReference>
<evidence type="ECO:0000313" key="10">
    <source>
        <dbReference type="Proteomes" id="UP000649232"/>
    </source>
</evidence>
<evidence type="ECO:0000256" key="6">
    <source>
        <dbReference type="SAM" id="MobiDB-lite"/>
    </source>
</evidence>
<gene>
    <name evidence="9" type="ORF">JEU11_15855</name>
</gene>
<dbReference type="InterPro" id="IPR044068">
    <property type="entry name" value="CB"/>
</dbReference>
<dbReference type="InterPro" id="IPR010998">
    <property type="entry name" value="Integrase_recombinase_N"/>
</dbReference>
<dbReference type="PROSITE" id="PS51898">
    <property type="entry name" value="TYR_RECOMBINASE"/>
    <property type="match status" value="1"/>
</dbReference>
<feature type="compositionally biased region" description="Basic and acidic residues" evidence="6">
    <location>
        <begin position="403"/>
        <end position="414"/>
    </location>
</feature>
<comment type="caution">
    <text evidence="9">The sequence shown here is derived from an EMBL/GenBank/DDBJ whole genome shotgun (WGS) entry which is preliminary data.</text>
</comment>
<dbReference type="InterPro" id="IPR002104">
    <property type="entry name" value="Integrase_catalytic"/>
</dbReference>
<keyword evidence="3 5" id="KW-0238">DNA-binding</keyword>
<accession>A0ABS0WHH7</accession>
<evidence type="ECO:0000256" key="3">
    <source>
        <dbReference type="ARBA" id="ARBA00023125"/>
    </source>
</evidence>
<dbReference type="InterPro" id="IPR050090">
    <property type="entry name" value="Tyrosine_recombinase_XerCD"/>
</dbReference>
<proteinExistence type="inferred from homology"/>
<evidence type="ECO:0000256" key="2">
    <source>
        <dbReference type="ARBA" id="ARBA00022908"/>
    </source>
</evidence>
<feature type="domain" description="Tyr recombinase" evidence="7">
    <location>
        <begin position="184"/>
        <end position="385"/>
    </location>
</feature>